<dbReference type="HOGENOM" id="CLU_3107844_0_0_1"/>
<dbReference type="AlphaFoldDB" id="F8P953"/>
<gene>
    <name evidence="1" type="ORF">SERLADRAFT_477548</name>
</gene>
<protein>
    <submittedName>
        <fullName evidence="1">Uncharacterized protein</fullName>
    </submittedName>
</protein>
<organism>
    <name type="scientific">Serpula lacrymans var. lacrymans (strain S7.9)</name>
    <name type="common">Dry rot fungus</name>
    <dbReference type="NCBI Taxonomy" id="578457"/>
    <lineage>
        <taxon>Eukaryota</taxon>
        <taxon>Fungi</taxon>
        <taxon>Dikarya</taxon>
        <taxon>Basidiomycota</taxon>
        <taxon>Agaricomycotina</taxon>
        <taxon>Agaricomycetes</taxon>
        <taxon>Agaricomycetidae</taxon>
        <taxon>Boletales</taxon>
        <taxon>Coniophorineae</taxon>
        <taxon>Serpulaceae</taxon>
        <taxon>Serpula</taxon>
    </lineage>
</organism>
<sequence>MGYVNRTWAMDVSSLFGFRDIVSRSQWFGAGSRAFRTGVIRDSFLALQTEG</sequence>
<proteinExistence type="predicted"/>
<accession>F8P953</accession>
<dbReference type="GeneID" id="18821011"/>
<dbReference type="Proteomes" id="UP000008064">
    <property type="component" value="Unassembled WGS sequence"/>
</dbReference>
<reference evidence="1" key="1">
    <citation type="submission" date="2011-04" db="EMBL/GenBank/DDBJ databases">
        <title>Evolution of plant cell wall degrading machinery underlies the functional diversity of forest fungi.</title>
        <authorList>
            <consortium name="US DOE Joint Genome Institute (JGI-PGF)"/>
            <person name="Eastwood D.C."/>
            <person name="Floudas D."/>
            <person name="Binder M."/>
            <person name="Majcherczyk A."/>
            <person name="Schneider P."/>
            <person name="Aerts A."/>
            <person name="Asiegbu F.O."/>
            <person name="Baker S.E."/>
            <person name="Barry K."/>
            <person name="Bendiksby M."/>
            <person name="Blumentritt M."/>
            <person name="Coutinho P.M."/>
            <person name="Cullen D."/>
            <person name="Cullen D."/>
            <person name="Gathman A."/>
            <person name="Goodell B."/>
            <person name="Henrissat B."/>
            <person name="Ihrmark K."/>
            <person name="Kauserud H."/>
            <person name="Kohler A."/>
            <person name="LaButti K."/>
            <person name="Lapidus A."/>
            <person name="Lavin J.L."/>
            <person name="Lee Y.-H."/>
            <person name="Lindquist E."/>
            <person name="Lilly W."/>
            <person name="Lucas S."/>
            <person name="Morin E."/>
            <person name="Murat C."/>
            <person name="Oguiza J.A."/>
            <person name="Park J."/>
            <person name="Pisabarro A.G."/>
            <person name="Riley R."/>
            <person name="Rosling A."/>
            <person name="Salamov A."/>
            <person name="Schmidt O."/>
            <person name="Schmutz J."/>
            <person name="Skrede I."/>
            <person name="Stenlid J."/>
            <person name="Wiebenga A."/>
            <person name="Xie X."/>
            <person name="Kues U."/>
            <person name="Hibbett D.S."/>
            <person name="Hoffmeister D."/>
            <person name="Hogberg N."/>
            <person name="Martin F."/>
            <person name="Grigoriev I.V."/>
            <person name="Watkinson S.C."/>
        </authorList>
    </citation>
    <scope>NUCLEOTIDE SEQUENCE</scope>
    <source>
        <strain evidence="1">S7.9</strain>
    </source>
</reference>
<dbReference type="KEGG" id="sla:SERLADRAFT_477548"/>
<name>F8P953_SERL9</name>
<evidence type="ECO:0000313" key="1">
    <source>
        <dbReference type="EMBL" id="EGO20182.1"/>
    </source>
</evidence>
<dbReference type="EMBL" id="GL945441">
    <property type="protein sequence ID" value="EGO20182.1"/>
    <property type="molecule type" value="Genomic_DNA"/>
</dbReference>
<dbReference type="RefSeq" id="XP_007322927.1">
    <property type="nucleotide sequence ID" value="XM_007322865.1"/>
</dbReference>